<keyword evidence="2" id="KW-1185">Reference proteome</keyword>
<evidence type="ECO:0000313" key="1">
    <source>
        <dbReference type="EMBL" id="GFN83323.1"/>
    </source>
</evidence>
<comment type="caution">
    <text evidence="1">The sequence shown here is derived from an EMBL/GenBank/DDBJ whole genome shotgun (WGS) entry which is preliminary data.</text>
</comment>
<proteinExistence type="predicted"/>
<protein>
    <submittedName>
        <fullName evidence="1">Uncharacterized protein</fullName>
    </submittedName>
</protein>
<sequence>MSERNRTEEKLDSVTNEFGPVTAFNNEKKFQWMKSDLCCSFRRQGSMNAKLRQVILVHQDPFLVGSTGHALHNLSRPQQHHLATMVKALFLLKNQKNTCHLSHHVTVLFPLLKTIELRLLYTDDVNNGKRFIALGDDSSIASGGQVSLDATILAPKSVGQNSLNCYK</sequence>
<name>A0AAV3YJX9_9GAST</name>
<organism evidence="1 2">
    <name type="scientific">Plakobranchus ocellatus</name>
    <dbReference type="NCBI Taxonomy" id="259542"/>
    <lineage>
        <taxon>Eukaryota</taxon>
        <taxon>Metazoa</taxon>
        <taxon>Spiralia</taxon>
        <taxon>Lophotrochozoa</taxon>
        <taxon>Mollusca</taxon>
        <taxon>Gastropoda</taxon>
        <taxon>Heterobranchia</taxon>
        <taxon>Euthyneura</taxon>
        <taxon>Panpulmonata</taxon>
        <taxon>Sacoglossa</taxon>
        <taxon>Placobranchoidea</taxon>
        <taxon>Plakobranchidae</taxon>
        <taxon>Plakobranchus</taxon>
    </lineage>
</organism>
<accession>A0AAV3YJX9</accession>
<reference evidence="1 2" key="1">
    <citation type="journal article" date="2021" name="Elife">
        <title>Chloroplast acquisition without the gene transfer in kleptoplastic sea slugs, Plakobranchus ocellatus.</title>
        <authorList>
            <person name="Maeda T."/>
            <person name="Takahashi S."/>
            <person name="Yoshida T."/>
            <person name="Shimamura S."/>
            <person name="Takaki Y."/>
            <person name="Nagai Y."/>
            <person name="Toyoda A."/>
            <person name="Suzuki Y."/>
            <person name="Arimoto A."/>
            <person name="Ishii H."/>
            <person name="Satoh N."/>
            <person name="Nishiyama T."/>
            <person name="Hasebe M."/>
            <person name="Maruyama T."/>
            <person name="Minagawa J."/>
            <person name="Obokata J."/>
            <person name="Shigenobu S."/>
        </authorList>
    </citation>
    <scope>NUCLEOTIDE SEQUENCE [LARGE SCALE GENOMIC DNA]</scope>
</reference>
<dbReference type="EMBL" id="BLXT01001140">
    <property type="protein sequence ID" value="GFN83323.1"/>
    <property type="molecule type" value="Genomic_DNA"/>
</dbReference>
<dbReference type="AlphaFoldDB" id="A0AAV3YJX9"/>
<dbReference type="Proteomes" id="UP000735302">
    <property type="component" value="Unassembled WGS sequence"/>
</dbReference>
<evidence type="ECO:0000313" key="2">
    <source>
        <dbReference type="Proteomes" id="UP000735302"/>
    </source>
</evidence>
<gene>
    <name evidence="1" type="ORF">PoB_000982900</name>
</gene>